<proteinExistence type="predicted"/>
<reference evidence="1 2" key="1">
    <citation type="journal article" date="2018" name="PLoS ONE">
        <title>The draft genome of Kipferlia bialata reveals reductive genome evolution in fornicate parasites.</title>
        <authorList>
            <person name="Tanifuji G."/>
            <person name="Takabayashi S."/>
            <person name="Kume K."/>
            <person name="Takagi M."/>
            <person name="Nakayama T."/>
            <person name="Kamikawa R."/>
            <person name="Inagaki Y."/>
            <person name="Hashimoto T."/>
        </authorList>
    </citation>
    <scope>NUCLEOTIDE SEQUENCE [LARGE SCALE GENOMIC DNA]</scope>
    <source>
        <strain evidence="1">NY0173</strain>
    </source>
</reference>
<gene>
    <name evidence="1" type="ORF">KIPB_003104</name>
</gene>
<feature type="non-terminal residue" evidence="1">
    <location>
        <position position="49"/>
    </location>
</feature>
<keyword evidence="2" id="KW-1185">Reference proteome</keyword>
<protein>
    <submittedName>
        <fullName evidence="1">Uncharacterized protein</fullName>
    </submittedName>
</protein>
<dbReference type="OrthoDB" id="275783at2759"/>
<organism evidence="1 2">
    <name type="scientific">Kipferlia bialata</name>
    <dbReference type="NCBI Taxonomy" id="797122"/>
    <lineage>
        <taxon>Eukaryota</taxon>
        <taxon>Metamonada</taxon>
        <taxon>Carpediemonas-like organisms</taxon>
        <taxon>Kipferlia</taxon>
    </lineage>
</organism>
<dbReference type="Proteomes" id="UP000265618">
    <property type="component" value="Unassembled WGS sequence"/>
</dbReference>
<sequence length="49" mass="5694">RLLNDGPITISLDSRKCDYDPEEQFEQIGSKKALREHTRLFGKKKEESS</sequence>
<dbReference type="AlphaFoldDB" id="A0A391NV97"/>
<evidence type="ECO:0000313" key="2">
    <source>
        <dbReference type="Proteomes" id="UP000265618"/>
    </source>
</evidence>
<dbReference type="EMBL" id="BDIP01000568">
    <property type="protein sequence ID" value="GCA62379.1"/>
    <property type="molecule type" value="Genomic_DNA"/>
</dbReference>
<evidence type="ECO:0000313" key="1">
    <source>
        <dbReference type="EMBL" id="GCA62379.1"/>
    </source>
</evidence>
<name>A0A391NV97_9EUKA</name>
<comment type="caution">
    <text evidence="1">The sequence shown here is derived from an EMBL/GenBank/DDBJ whole genome shotgun (WGS) entry which is preliminary data.</text>
</comment>
<accession>A0A391NV97</accession>